<gene>
    <name evidence="1" type="ORF">FHQ07_06620</name>
</gene>
<dbReference type="OrthoDB" id="5821246at2"/>
<dbReference type="Proteomes" id="UP000308149">
    <property type="component" value="Chromosome"/>
</dbReference>
<protein>
    <submittedName>
        <fullName evidence="1">Uncharacterized protein</fullName>
    </submittedName>
</protein>
<evidence type="ECO:0000313" key="2">
    <source>
        <dbReference type="Proteomes" id="UP000308149"/>
    </source>
</evidence>
<organism evidence="1 2">
    <name type="scientific">Thermomonas aquatica</name>
    <dbReference type="NCBI Taxonomy" id="2202149"/>
    <lineage>
        <taxon>Bacteria</taxon>
        <taxon>Pseudomonadati</taxon>
        <taxon>Pseudomonadota</taxon>
        <taxon>Gammaproteobacteria</taxon>
        <taxon>Lysobacterales</taxon>
        <taxon>Lysobacteraceae</taxon>
        <taxon>Thermomonas</taxon>
    </lineage>
</organism>
<name>A0A5B7ZT95_9GAMM</name>
<dbReference type="EMBL" id="CP040871">
    <property type="protein sequence ID" value="QDA57012.1"/>
    <property type="molecule type" value="Genomic_DNA"/>
</dbReference>
<reference evidence="1 2" key="1">
    <citation type="submission" date="2019-06" db="EMBL/GenBank/DDBJ databases">
        <title>Thermomonas aquatica sp. nov., isolated from an industrial wastewater treatment plant.</title>
        <authorList>
            <person name="Jeon J.H."/>
            <person name="Park D.-S."/>
        </authorList>
    </citation>
    <scope>NUCLEOTIDE SEQUENCE [LARGE SCALE GENOMIC DNA]</scope>
    <source>
        <strain evidence="1 2">SY21</strain>
    </source>
</reference>
<proteinExistence type="predicted"/>
<sequence length="143" mass="16753">MTYHFDSTKYGDGRSLVERFKPRELGNSKFNIKVRKTDLRLIDRLAELTGKSRAFILNALVQNILMDMLHERYEEDEDSAALLALYADQKLGKSESSTDGWSAALFGLESYFAKSYWLRHDDDNYEPSEEYWEITRRIQALKK</sequence>
<keyword evidence="2" id="KW-1185">Reference proteome</keyword>
<evidence type="ECO:0000313" key="1">
    <source>
        <dbReference type="EMBL" id="QDA57012.1"/>
    </source>
</evidence>
<accession>A0A5B7ZT95</accession>
<dbReference type="RefSeq" id="WP_139716064.1">
    <property type="nucleotide sequence ID" value="NZ_CP040871.1"/>
</dbReference>
<dbReference type="KEGG" id="thes:FHQ07_06620"/>
<dbReference type="AlphaFoldDB" id="A0A5B7ZT95"/>